<dbReference type="SUPFAM" id="SSF57196">
    <property type="entry name" value="EGF/Laminin"/>
    <property type="match status" value="1"/>
</dbReference>
<dbReference type="PANTHER" id="PTHR24050:SF19">
    <property type="entry name" value="NEPHRONECTIN"/>
    <property type="match status" value="1"/>
</dbReference>
<dbReference type="InterPro" id="IPR018097">
    <property type="entry name" value="EGF_Ca-bd_CS"/>
</dbReference>
<dbReference type="GO" id="GO:0005509">
    <property type="term" value="F:calcium ion binding"/>
    <property type="evidence" value="ECO:0007669"/>
    <property type="project" value="InterPro"/>
</dbReference>
<dbReference type="SUPFAM" id="SSF57184">
    <property type="entry name" value="Growth factor receptor domain"/>
    <property type="match status" value="1"/>
</dbReference>
<evidence type="ECO:0000256" key="10">
    <source>
        <dbReference type="ARBA" id="ARBA00023170"/>
    </source>
</evidence>
<evidence type="ECO:0000256" key="3">
    <source>
        <dbReference type="ARBA" id="ARBA00022583"/>
    </source>
</evidence>
<keyword evidence="3" id="KW-0254">Endocytosis</keyword>
<dbReference type="PROSITE" id="PS01187">
    <property type="entry name" value="EGF_CA"/>
    <property type="match status" value="1"/>
</dbReference>
<dbReference type="InterPro" id="IPR024731">
    <property type="entry name" value="NELL2-like_EGF"/>
</dbReference>
<dbReference type="PANTHER" id="PTHR24050">
    <property type="entry name" value="PA14 DOMAIN-CONTAINING PROTEIN"/>
    <property type="match status" value="1"/>
</dbReference>
<keyword evidence="9" id="KW-1015">Disulfide bond</keyword>
<proteinExistence type="predicted"/>
<dbReference type="AlphaFoldDB" id="A0A8T2M0X5"/>
<dbReference type="GO" id="GO:0030855">
    <property type="term" value="P:epithelial cell differentiation"/>
    <property type="evidence" value="ECO:0007669"/>
    <property type="project" value="UniProtKB-ARBA"/>
</dbReference>
<evidence type="ECO:0000256" key="2">
    <source>
        <dbReference type="ARBA" id="ARBA00022536"/>
    </source>
</evidence>
<keyword evidence="2 12" id="KW-0245">EGF-like domain</keyword>
<evidence type="ECO:0000256" key="4">
    <source>
        <dbReference type="ARBA" id="ARBA00022692"/>
    </source>
</evidence>
<comment type="caution">
    <text evidence="14">The sequence shown here is derived from an EMBL/GenBank/DDBJ whole genome shotgun (WGS) entry which is preliminary data.</text>
</comment>
<feature type="domain" description="EGF-like" evidence="13">
    <location>
        <begin position="227"/>
        <end position="265"/>
    </location>
</feature>
<evidence type="ECO:0000256" key="12">
    <source>
        <dbReference type="PROSITE-ProRule" id="PRU00076"/>
    </source>
</evidence>
<dbReference type="SMART" id="SM00179">
    <property type="entry name" value="EGF_CA"/>
    <property type="match status" value="3"/>
</dbReference>
<dbReference type="PROSITE" id="PS50026">
    <property type="entry name" value="EGF_3"/>
    <property type="match status" value="3"/>
</dbReference>
<feature type="domain" description="EGF-like" evidence="13">
    <location>
        <begin position="182"/>
        <end position="226"/>
    </location>
</feature>
<accession>A0A8T2M0X5</accession>
<dbReference type="FunFam" id="2.10.25.10:FF:000010">
    <property type="entry name" value="Pro-epidermal growth factor"/>
    <property type="match status" value="1"/>
</dbReference>
<dbReference type="InterPro" id="IPR052235">
    <property type="entry name" value="Nephronectin_domain"/>
</dbReference>
<keyword evidence="11" id="KW-0325">Glycoprotein</keyword>
<keyword evidence="4" id="KW-0812">Transmembrane</keyword>
<dbReference type="InterPro" id="IPR009030">
    <property type="entry name" value="Growth_fac_rcpt_cys_sf"/>
</dbReference>
<dbReference type="InterPro" id="IPR000152">
    <property type="entry name" value="EGF-type_Asp/Asn_hydroxyl_site"/>
</dbReference>
<evidence type="ECO:0000313" key="14">
    <source>
        <dbReference type="EMBL" id="KAG9275692.1"/>
    </source>
</evidence>
<dbReference type="EMBL" id="JAICCE010000007">
    <property type="protein sequence ID" value="KAG9275692.1"/>
    <property type="molecule type" value="Genomic_DNA"/>
</dbReference>
<feature type="domain" description="EGF-like" evidence="13">
    <location>
        <begin position="101"/>
        <end position="141"/>
    </location>
</feature>
<dbReference type="Gene3D" id="2.10.25.10">
    <property type="entry name" value="Laminin"/>
    <property type="match status" value="5"/>
</dbReference>
<keyword evidence="5" id="KW-0732">Signal</keyword>
<keyword evidence="8" id="KW-0472">Membrane</keyword>
<evidence type="ECO:0000256" key="8">
    <source>
        <dbReference type="ARBA" id="ARBA00023136"/>
    </source>
</evidence>
<dbReference type="FunFam" id="2.10.25.10:FF:000038">
    <property type="entry name" value="Fibrillin 2"/>
    <property type="match status" value="1"/>
</dbReference>
<dbReference type="InterPro" id="IPR049883">
    <property type="entry name" value="NOTCH1_EGF-like"/>
</dbReference>
<reference evidence="14 15" key="1">
    <citation type="submission" date="2021-07" db="EMBL/GenBank/DDBJ databases">
        <authorList>
            <person name="Imarazene B."/>
            <person name="Zahm M."/>
            <person name="Klopp C."/>
            <person name="Cabau C."/>
            <person name="Beille S."/>
            <person name="Jouanno E."/>
            <person name="Castinel A."/>
            <person name="Lluch J."/>
            <person name="Gil L."/>
            <person name="Kuchtly C."/>
            <person name="Lopez Roques C."/>
            <person name="Donnadieu C."/>
            <person name="Parrinello H."/>
            <person name="Journot L."/>
            <person name="Du K."/>
            <person name="Schartl M."/>
            <person name="Retaux S."/>
            <person name="Guiguen Y."/>
        </authorList>
    </citation>
    <scope>NUCLEOTIDE SEQUENCE [LARGE SCALE GENOMIC DNA]</scope>
    <source>
        <strain evidence="14">Pach_M1</strain>
        <tissue evidence="14">Testis</tissue>
    </source>
</reference>
<dbReference type="GO" id="GO:0006897">
    <property type="term" value="P:endocytosis"/>
    <property type="evidence" value="ECO:0007669"/>
    <property type="project" value="UniProtKB-KW"/>
</dbReference>
<dbReference type="PROSITE" id="PS01186">
    <property type="entry name" value="EGF_2"/>
    <property type="match status" value="2"/>
</dbReference>
<dbReference type="GO" id="GO:0016020">
    <property type="term" value="C:membrane"/>
    <property type="evidence" value="ECO:0007669"/>
    <property type="project" value="UniProtKB-SubCell"/>
</dbReference>
<evidence type="ECO:0000256" key="6">
    <source>
        <dbReference type="ARBA" id="ARBA00022737"/>
    </source>
</evidence>
<keyword evidence="6" id="KW-0677">Repeat</keyword>
<keyword evidence="7" id="KW-1133">Transmembrane helix</keyword>
<evidence type="ECO:0000256" key="7">
    <source>
        <dbReference type="ARBA" id="ARBA00022989"/>
    </source>
</evidence>
<comment type="subcellular location">
    <subcellularLocation>
        <location evidence="1">Membrane</location>
        <topology evidence="1">Single-pass type I membrane protein</topology>
    </subcellularLocation>
</comment>
<dbReference type="Proteomes" id="UP000752171">
    <property type="component" value="Unassembled WGS sequence"/>
</dbReference>
<protein>
    <submittedName>
        <fullName evidence="14">Nephronectin-like</fullName>
    </submittedName>
</protein>
<evidence type="ECO:0000259" key="13">
    <source>
        <dbReference type="PROSITE" id="PS50026"/>
    </source>
</evidence>
<keyword evidence="10" id="KW-0675">Receptor</keyword>
<dbReference type="Pfam" id="PF07645">
    <property type="entry name" value="EGF_CA"/>
    <property type="match status" value="2"/>
</dbReference>
<evidence type="ECO:0000256" key="11">
    <source>
        <dbReference type="ARBA" id="ARBA00023180"/>
    </source>
</evidence>
<organism evidence="14 15">
    <name type="scientific">Astyanax mexicanus</name>
    <name type="common">Blind cave fish</name>
    <name type="synonym">Astyanax fasciatus mexicanus</name>
    <dbReference type="NCBI Taxonomy" id="7994"/>
    <lineage>
        <taxon>Eukaryota</taxon>
        <taxon>Metazoa</taxon>
        <taxon>Chordata</taxon>
        <taxon>Craniata</taxon>
        <taxon>Vertebrata</taxon>
        <taxon>Euteleostomi</taxon>
        <taxon>Actinopterygii</taxon>
        <taxon>Neopterygii</taxon>
        <taxon>Teleostei</taxon>
        <taxon>Ostariophysi</taxon>
        <taxon>Characiformes</taxon>
        <taxon>Characoidei</taxon>
        <taxon>Acestrorhamphidae</taxon>
        <taxon>Acestrorhamphinae</taxon>
        <taxon>Astyanax</taxon>
    </lineage>
</organism>
<dbReference type="FunFam" id="2.10.25.10:FF:000009">
    <property type="entry name" value="Low-density lipoprotein receptor isoform 1"/>
    <property type="match status" value="1"/>
</dbReference>
<dbReference type="PROSITE" id="PS00022">
    <property type="entry name" value="EGF_1"/>
    <property type="match status" value="1"/>
</dbReference>
<dbReference type="PROSITE" id="PS00010">
    <property type="entry name" value="ASX_HYDROXYL"/>
    <property type="match status" value="3"/>
</dbReference>
<evidence type="ECO:0000256" key="9">
    <source>
        <dbReference type="ARBA" id="ARBA00023157"/>
    </source>
</evidence>
<gene>
    <name evidence="14" type="primary">NPNT</name>
    <name evidence="14" type="ORF">AMEX_G10241</name>
</gene>
<evidence type="ECO:0000256" key="5">
    <source>
        <dbReference type="ARBA" id="ARBA00022729"/>
    </source>
</evidence>
<dbReference type="SMART" id="SM00181">
    <property type="entry name" value="EGF"/>
    <property type="match status" value="5"/>
</dbReference>
<sequence length="302" mass="33544">MQSPRNKKQTLIGQQLLITTVFLHMFCISFASNRLEKSVSVQGQRPGFCSFGLTESCCYGWRNVNGECQPVCKKPCVNGICTGPERCSCYKGYKGKQCNEDINECGLRSRPCSHRCMNTVGSFRCFCDPGYKLHADSTSCIKEPDCSGLRCQVGCQIGRNGALTCLCPPGLKLAKDNRTCEDIDECEGPFPVCSESQACRNTFGSFVCVCRLGYVLGTIGNSITCRDEDECVTGRHRCSSHAQCVNTVGSYTCRCEEDYAGDGLSCWKRKKGRSQAEMYFQYKLSKQSRLRDTQTGNQRALK</sequence>
<name>A0A8T2M0X5_ASTMX</name>
<dbReference type="InterPro" id="IPR001881">
    <property type="entry name" value="EGF-like_Ca-bd_dom"/>
</dbReference>
<dbReference type="Pfam" id="PF12947">
    <property type="entry name" value="EGF_3"/>
    <property type="match status" value="1"/>
</dbReference>
<dbReference type="InterPro" id="IPR000742">
    <property type="entry name" value="EGF"/>
</dbReference>
<dbReference type="CDD" id="cd00054">
    <property type="entry name" value="EGF_CA"/>
    <property type="match status" value="3"/>
</dbReference>
<evidence type="ECO:0000313" key="15">
    <source>
        <dbReference type="Proteomes" id="UP000752171"/>
    </source>
</evidence>
<dbReference type="GO" id="GO:0071944">
    <property type="term" value="C:cell periphery"/>
    <property type="evidence" value="ECO:0007669"/>
    <property type="project" value="UniProtKB-ARBA"/>
</dbReference>
<evidence type="ECO:0000256" key="1">
    <source>
        <dbReference type="ARBA" id="ARBA00004479"/>
    </source>
</evidence>
<comment type="caution">
    <text evidence="12">Lacks conserved residue(s) required for the propagation of feature annotation.</text>
</comment>